<organism evidence="2 3">
    <name type="scientific">Caerostris darwini</name>
    <dbReference type="NCBI Taxonomy" id="1538125"/>
    <lineage>
        <taxon>Eukaryota</taxon>
        <taxon>Metazoa</taxon>
        <taxon>Ecdysozoa</taxon>
        <taxon>Arthropoda</taxon>
        <taxon>Chelicerata</taxon>
        <taxon>Arachnida</taxon>
        <taxon>Araneae</taxon>
        <taxon>Araneomorphae</taxon>
        <taxon>Entelegynae</taxon>
        <taxon>Araneoidea</taxon>
        <taxon>Araneidae</taxon>
        <taxon>Caerostris</taxon>
    </lineage>
</organism>
<evidence type="ECO:0000256" key="1">
    <source>
        <dbReference type="SAM" id="MobiDB-lite"/>
    </source>
</evidence>
<evidence type="ECO:0000313" key="2">
    <source>
        <dbReference type="EMBL" id="GIX98702.1"/>
    </source>
</evidence>
<sequence>MPSRCHCHSAAKSKLFSGARISIPIVHCTRFPFDFYSIHVPAALWETYTVETGGGNTELVVVVGSRSSRSCHRARETYAMRLSKRGYWPEKQIGLKNKVLSKRPNRITPLRASRHTIGIRIEGSPLPDKTTNQTPRGSAGNRRLLTSQSEGAEPGFSVAMRVTSRRVLTWLRSSVLICSRRNSYPKDSYQWRTAFE</sequence>
<name>A0AAV4PMB6_9ARAC</name>
<reference evidence="2 3" key="1">
    <citation type="submission" date="2021-06" db="EMBL/GenBank/DDBJ databases">
        <title>Caerostris darwini draft genome.</title>
        <authorList>
            <person name="Kono N."/>
            <person name="Arakawa K."/>
        </authorList>
    </citation>
    <scope>NUCLEOTIDE SEQUENCE [LARGE SCALE GENOMIC DNA]</scope>
</reference>
<accession>A0AAV4PMB6</accession>
<proteinExistence type="predicted"/>
<feature type="region of interest" description="Disordered" evidence="1">
    <location>
        <begin position="121"/>
        <end position="150"/>
    </location>
</feature>
<dbReference type="AlphaFoldDB" id="A0AAV4PMB6"/>
<gene>
    <name evidence="2" type="ORF">CDAR_200181</name>
</gene>
<protein>
    <submittedName>
        <fullName evidence="2">Uncharacterized protein</fullName>
    </submittedName>
</protein>
<keyword evidence="3" id="KW-1185">Reference proteome</keyword>
<dbReference type="EMBL" id="BPLQ01003221">
    <property type="protein sequence ID" value="GIX98702.1"/>
    <property type="molecule type" value="Genomic_DNA"/>
</dbReference>
<evidence type="ECO:0000313" key="3">
    <source>
        <dbReference type="Proteomes" id="UP001054837"/>
    </source>
</evidence>
<dbReference type="Proteomes" id="UP001054837">
    <property type="component" value="Unassembled WGS sequence"/>
</dbReference>
<comment type="caution">
    <text evidence="2">The sequence shown here is derived from an EMBL/GenBank/DDBJ whole genome shotgun (WGS) entry which is preliminary data.</text>
</comment>